<accession>A0A379JGN1</accession>
<name>A0A379JGN1_9NOCA</name>
<dbReference type="RefSeq" id="WP_039811629.1">
    <property type="nucleotide sequence ID" value="NZ_JADLRH010000002.1"/>
</dbReference>
<feature type="region of interest" description="Disordered" evidence="1">
    <location>
        <begin position="26"/>
        <end position="64"/>
    </location>
</feature>
<dbReference type="STRING" id="1406858.GCA_000710895_00542"/>
<evidence type="ECO:0000313" key="4">
    <source>
        <dbReference type="Proteomes" id="UP000255467"/>
    </source>
</evidence>
<evidence type="ECO:0000256" key="1">
    <source>
        <dbReference type="SAM" id="MobiDB-lite"/>
    </source>
</evidence>
<protein>
    <recommendedName>
        <fullName evidence="5">VCBS repeat-containing protein</fullName>
    </recommendedName>
</protein>
<keyword evidence="2" id="KW-0732">Signal</keyword>
<dbReference type="PROSITE" id="PS51257">
    <property type="entry name" value="PROKAR_LIPOPROTEIN"/>
    <property type="match status" value="1"/>
</dbReference>
<dbReference type="EMBL" id="UGRY01000003">
    <property type="protein sequence ID" value="SUD47584.1"/>
    <property type="molecule type" value="Genomic_DNA"/>
</dbReference>
<evidence type="ECO:0000256" key="2">
    <source>
        <dbReference type="SAM" id="SignalP"/>
    </source>
</evidence>
<feature type="signal peptide" evidence="2">
    <location>
        <begin position="1"/>
        <end position="19"/>
    </location>
</feature>
<keyword evidence="4" id="KW-1185">Reference proteome</keyword>
<reference evidence="3 4" key="1">
    <citation type="submission" date="2018-06" db="EMBL/GenBank/DDBJ databases">
        <authorList>
            <consortium name="Pathogen Informatics"/>
            <person name="Doyle S."/>
        </authorList>
    </citation>
    <scope>NUCLEOTIDE SEQUENCE [LARGE SCALE GENOMIC DNA]</scope>
    <source>
        <strain evidence="3 4">NCTC1934</strain>
    </source>
</reference>
<gene>
    <name evidence="3" type="ORF">NCTC1934_04901</name>
</gene>
<sequence length="257" mass="27283">MGRISAVGYLIALTASVLAGCAESDTAQPVSERSGVAEVRQPRTVSRAPEPDGPPACGDLGVPADSPDCRLRSRDPVGLAFTVRRTTVDGRTDATIEVAGPDGAATQTLAERDIRHPSDPSLRDIDGDGREELIVPLHLTTPNTRYAVYHASGAATELRRAGELTGVAIDTTADGYVASTARDAQLSWSVGFWRFADDVLTPLVTARVRLDTDGTRVTDSTCTVVDEGGLSDTELPSLVEARERFCTEPVVLRILRG</sequence>
<evidence type="ECO:0000313" key="3">
    <source>
        <dbReference type="EMBL" id="SUD47584.1"/>
    </source>
</evidence>
<dbReference type="Proteomes" id="UP000255467">
    <property type="component" value="Unassembled WGS sequence"/>
</dbReference>
<organism evidence="3 4">
    <name type="scientific">Nocardia otitidiscaviarum</name>
    <dbReference type="NCBI Taxonomy" id="1823"/>
    <lineage>
        <taxon>Bacteria</taxon>
        <taxon>Bacillati</taxon>
        <taxon>Actinomycetota</taxon>
        <taxon>Actinomycetes</taxon>
        <taxon>Mycobacteriales</taxon>
        <taxon>Nocardiaceae</taxon>
        <taxon>Nocardia</taxon>
    </lineage>
</organism>
<evidence type="ECO:0008006" key="5">
    <source>
        <dbReference type="Google" id="ProtNLM"/>
    </source>
</evidence>
<feature type="chain" id="PRO_5039607994" description="VCBS repeat-containing protein" evidence="2">
    <location>
        <begin position="20"/>
        <end position="257"/>
    </location>
</feature>
<proteinExistence type="predicted"/>
<dbReference type="AlphaFoldDB" id="A0A379JGN1"/>
<dbReference type="OrthoDB" id="4760726at2"/>